<dbReference type="RefSeq" id="WP_035332766.1">
    <property type="nucleotide sequence ID" value="NZ_APVL01000027.1"/>
</dbReference>
<accession>W7L191</accession>
<name>W7L191_CYTFI</name>
<gene>
    <name evidence="1" type="ORF">PBF_22023</name>
</gene>
<evidence type="ECO:0000313" key="2">
    <source>
        <dbReference type="Proteomes" id="UP000019270"/>
    </source>
</evidence>
<evidence type="ECO:0000313" key="1">
    <source>
        <dbReference type="EMBL" id="EWG08887.1"/>
    </source>
</evidence>
<dbReference type="NCBIfam" id="TIGR01637">
    <property type="entry name" value="phage_arpU"/>
    <property type="match status" value="1"/>
</dbReference>
<organism evidence="1 2">
    <name type="scientific">Cytobacillus firmus DS1</name>
    <dbReference type="NCBI Taxonomy" id="1307436"/>
    <lineage>
        <taxon>Bacteria</taxon>
        <taxon>Bacillati</taxon>
        <taxon>Bacillota</taxon>
        <taxon>Bacilli</taxon>
        <taxon>Bacillales</taxon>
        <taxon>Bacillaceae</taxon>
        <taxon>Cytobacillus</taxon>
    </lineage>
</organism>
<dbReference type="OrthoDB" id="1797434at2"/>
<dbReference type="PATRIC" id="fig|1307436.3.peg.4697"/>
<comment type="caution">
    <text evidence="1">The sequence shown here is derived from an EMBL/GenBank/DDBJ whole genome shotgun (WGS) entry which is preliminary data.</text>
</comment>
<protein>
    <submittedName>
        <fullName evidence="1">Phage transcriptional regulator, ArpU family protein</fullName>
    </submittedName>
</protein>
<reference evidence="2" key="1">
    <citation type="submission" date="2013-03" db="EMBL/GenBank/DDBJ databases">
        <title>Draft genome sequence of Bacillus firmus DS1.</title>
        <authorList>
            <person name="Peng D."/>
            <person name="Zhu L."/>
            <person name="Sun M."/>
        </authorList>
    </citation>
    <scope>NUCLEOTIDE SEQUENCE [LARGE SCALE GENOMIC DNA]</scope>
    <source>
        <strain evidence="2">DS1</strain>
    </source>
</reference>
<dbReference type="AlphaFoldDB" id="W7L191"/>
<sequence>MKEYKGFQLAAIDRNETKKRVEEALEKYRILLLSQDVERLPKVTQNFSLEMPARTNQFHSSTEESAIRNADYQREKSEYIKKISLAVNRLSYKERAILIRRYMTEDDMYDYQVYNDLHMSERTYHRHKSKAFYRLAFALNLEVYEEQAVSGA</sequence>
<dbReference type="EMBL" id="APVL01000027">
    <property type="protein sequence ID" value="EWG08887.1"/>
    <property type="molecule type" value="Genomic_DNA"/>
</dbReference>
<dbReference type="eggNOG" id="COG0677">
    <property type="taxonomic scope" value="Bacteria"/>
</dbReference>
<reference evidence="1 2" key="2">
    <citation type="journal article" date="2016" name="Sci. Rep.">
        <title>A novel serine protease, Sep1, from Bacillus firmus DS-1 has nematicidal activity and degrades multiple intestinal-associated nematode proteins.</title>
        <authorList>
            <person name="Geng C."/>
            <person name="Nie X."/>
            <person name="Tang Z."/>
            <person name="Zhang Y."/>
            <person name="Lin J."/>
            <person name="Sun M."/>
            <person name="Peng D."/>
        </authorList>
    </citation>
    <scope>NUCLEOTIDE SEQUENCE [LARGE SCALE GENOMIC DNA]</scope>
    <source>
        <strain evidence="1 2">DS1</strain>
    </source>
</reference>
<dbReference type="Proteomes" id="UP000019270">
    <property type="component" value="Unassembled WGS sequence"/>
</dbReference>
<proteinExistence type="predicted"/>
<dbReference type="InterPro" id="IPR006524">
    <property type="entry name" value="ArpU-like"/>
</dbReference>